<dbReference type="InterPro" id="IPR050312">
    <property type="entry name" value="IolE/XylAMocC-like"/>
</dbReference>
<dbReference type="GO" id="GO:0016853">
    <property type="term" value="F:isomerase activity"/>
    <property type="evidence" value="ECO:0007669"/>
    <property type="project" value="UniProtKB-KW"/>
</dbReference>
<dbReference type="InterPro" id="IPR036237">
    <property type="entry name" value="Xyl_isomerase-like_sf"/>
</dbReference>
<name>A0ABT2Y694_9MOLU</name>
<dbReference type="RefSeq" id="WP_263608442.1">
    <property type="nucleotide sequence ID" value="NZ_JAOVQM010000003.1"/>
</dbReference>
<proteinExistence type="predicted"/>
<protein>
    <submittedName>
        <fullName evidence="2">Sugar phosphate isomerase/epimerase</fullName>
    </submittedName>
</protein>
<dbReference type="PANTHER" id="PTHR12110">
    <property type="entry name" value="HYDROXYPYRUVATE ISOMERASE"/>
    <property type="match status" value="1"/>
</dbReference>
<dbReference type="SUPFAM" id="SSF51658">
    <property type="entry name" value="Xylose isomerase-like"/>
    <property type="match status" value="1"/>
</dbReference>
<dbReference type="Proteomes" id="UP001177160">
    <property type="component" value="Unassembled WGS sequence"/>
</dbReference>
<dbReference type="Pfam" id="PF01261">
    <property type="entry name" value="AP_endonuc_2"/>
    <property type="match status" value="1"/>
</dbReference>
<evidence type="ECO:0000259" key="1">
    <source>
        <dbReference type="Pfam" id="PF01261"/>
    </source>
</evidence>
<keyword evidence="3" id="KW-1185">Reference proteome</keyword>
<gene>
    <name evidence="2" type="ORF">N7548_05380</name>
</gene>
<accession>A0ABT2Y694</accession>
<feature type="domain" description="Xylose isomerase-like TIM barrel" evidence="1">
    <location>
        <begin position="19"/>
        <end position="268"/>
    </location>
</feature>
<keyword evidence="2" id="KW-0413">Isomerase</keyword>
<comment type="caution">
    <text evidence="2">The sequence shown here is derived from an EMBL/GenBank/DDBJ whole genome shotgun (WGS) entry which is preliminary data.</text>
</comment>
<evidence type="ECO:0000313" key="2">
    <source>
        <dbReference type="EMBL" id="MCV2232256.1"/>
    </source>
</evidence>
<reference evidence="2" key="1">
    <citation type="submission" date="2022-09" db="EMBL/GenBank/DDBJ databases">
        <title>Novel Mycoplasma species identified in domestic and wild animals.</title>
        <authorList>
            <person name="Volokhov D.V."/>
            <person name="Furtak V.A."/>
            <person name="Zagorodnyaya T.A."/>
        </authorList>
    </citation>
    <scope>NUCLEOTIDE SEQUENCE</scope>
    <source>
        <strain evidence="2">Oakley</strain>
    </source>
</reference>
<sequence>MKIGIRAHDMGKMDAKSLFQRAQSFGFDGIQLVVNKALDQEPELTEAAFETLSTHQHGVEVLLLGSYFNPIHSNQARVQQGIERFNQQLKLAHLLNTKYVASETGSYNDDQWTYHEQNHTKMAYEQVLSVFKPLVNMAESVGKTVLVEAAYAHVIFSPYSLKRFVLDLNSTHVKVIIDLYNLLNVRNHRQHEAILKEALHLLKEDIAVFHLKNYQLKEGKLVQVGLNKGLFDYRKLLPLMLESNPDAYYIFEGITGEDIAESLAFIQQIQEENQ</sequence>
<organism evidence="2 3">
    <name type="scientific">Paracholeplasma manati</name>
    <dbReference type="NCBI Taxonomy" id="591373"/>
    <lineage>
        <taxon>Bacteria</taxon>
        <taxon>Bacillati</taxon>
        <taxon>Mycoplasmatota</taxon>
        <taxon>Mollicutes</taxon>
        <taxon>Acholeplasmatales</taxon>
        <taxon>Acholeplasmataceae</taxon>
        <taxon>Paracholeplasma</taxon>
    </lineage>
</organism>
<dbReference type="Gene3D" id="3.20.20.150">
    <property type="entry name" value="Divalent-metal-dependent TIM barrel enzymes"/>
    <property type="match status" value="1"/>
</dbReference>
<evidence type="ECO:0000313" key="3">
    <source>
        <dbReference type="Proteomes" id="UP001177160"/>
    </source>
</evidence>
<dbReference type="EMBL" id="JAOVQM010000003">
    <property type="protein sequence ID" value="MCV2232256.1"/>
    <property type="molecule type" value="Genomic_DNA"/>
</dbReference>
<dbReference type="InterPro" id="IPR013022">
    <property type="entry name" value="Xyl_isomerase-like_TIM-brl"/>
</dbReference>